<organism evidence="1">
    <name type="scientific">Cladocopium goreaui</name>
    <dbReference type="NCBI Taxonomy" id="2562237"/>
    <lineage>
        <taxon>Eukaryota</taxon>
        <taxon>Sar</taxon>
        <taxon>Alveolata</taxon>
        <taxon>Dinophyceae</taxon>
        <taxon>Suessiales</taxon>
        <taxon>Symbiodiniaceae</taxon>
        <taxon>Cladocopium</taxon>
    </lineage>
</organism>
<reference evidence="2" key="2">
    <citation type="submission" date="2024-04" db="EMBL/GenBank/DDBJ databases">
        <authorList>
            <person name="Chen Y."/>
            <person name="Shah S."/>
            <person name="Dougan E. K."/>
            <person name="Thang M."/>
            <person name="Chan C."/>
        </authorList>
    </citation>
    <scope>NUCLEOTIDE SEQUENCE [LARGE SCALE GENOMIC DNA]</scope>
</reference>
<dbReference type="Proteomes" id="UP001152797">
    <property type="component" value="Unassembled WGS sequence"/>
</dbReference>
<gene>
    <name evidence="1" type="ORF">C1SCF055_LOCUS32824</name>
</gene>
<comment type="caution">
    <text evidence="1">The sequence shown here is derived from an EMBL/GenBank/DDBJ whole genome shotgun (WGS) entry which is preliminary data.</text>
</comment>
<reference evidence="1" key="1">
    <citation type="submission" date="2022-10" db="EMBL/GenBank/DDBJ databases">
        <authorList>
            <person name="Chen Y."/>
            <person name="Dougan E. K."/>
            <person name="Chan C."/>
            <person name="Rhodes N."/>
            <person name="Thang M."/>
        </authorList>
    </citation>
    <scope>NUCLEOTIDE SEQUENCE</scope>
</reference>
<accession>A0A9P1GEC0</accession>
<evidence type="ECO:0000313" key="1">
    <source>
        <dbReference type="EMBL" id="CAI4007259.1"/>
    </source>
</evidence>
<sequence length="452" mass="51879">MARKRKLQEEDAVPPLDNLDAWASHPRLLRHVRCLVASKNPRRVLKRYKDRAHDEGQRCCVHVAAWVALLPEESELLKPAAELLATLLATRPKTRYGPWFLGCLKLVARRLSKSDAPMWKELKQHLPRRVWQDSEATELETKRLHTAMTKWHNGNPTERILMLKKIHDTFSQALAISPTSTATLALRQKLLQLTLRKAVAALAAPRAACGAAEKIAREEREGTHEPSQQELRSLLLKALQEVNLKDVKLKPVLSHLQQLILQLQQPLEEAACAAQWLMISAFLQSWEDSNRHERHGRWSEAEKRDVWQFLQDRLSRYAEPNSVLFAKAALNFGRSSSAIKAFWRARTDLRYAPSAPEGLKHHRGIIKQMVGHAMRKLGGEATSLELIDFIGNDVEMQETYGHRLQTHMTKINGNMNAIPAWQRTVRTNVDRYLKHTGKKRHGRLVYRLKSER</sequence>
<dbReference type="EMBL" id="CAMXCT030004001">
    <property type="protein sequence ID" value="CAL4794571.1"/>
    <property type="molecule type" value="Genomic_DNA"/>
</dbReference>
<proteinExistence type="predicted"/>
<protein>
    <submittedName>
        <fullName evidence="1">Uncharacterized protein</fullName>
    </submittedName>
</protein>
<dbReference type="AlphaFoldDB" id="A0A9P1GEC0"/>
<name>A0A9P1GEC0_9DINO</name>
<evidence type="ECO:0000313" key="2">
    <source>
        <dbReference type="EMBL" id="CAL1160634.1"/>
    </source>
</evidence>
<dbReference type="EMBL" id="CAMXCT010004001">
    <property type="protein sequence ID" value="CAI4007259.1"/>
    <property type="molecule type" value="Genomic_DNA"/>
</dbReference>
<dbReference type="EMBL" id="CAMXCT020004001">
    <property type="protein sequence ID" value="CAL1160634.1"/>
    <property type="molecule type" value="Genomic_DNA"/>
</dbReference>
<keyword evidence="3" id="KW-1185">Reference proteome</keyword>
<evidence type="ECO:0000313" key="3">
    <source>
        <dbReference type="Proteomes" id="UP001152797"/>
    </source>
</evidence>